<dbReference type="EC" id="3.1.2.6" evidence="7"/>
<comment type="catalytic activity">
    <reaction evidence="1 7">
        <text>an S-(2-hydroxyacyl)glutathione + H2O = a 2-hydroxy carboxylate + glutathione + H(+)</text>
        <dbReference type="Rhea" id="RHEA:21864"/>
        <dbReference type="ChEBI" id="CHEBI:15377"/>
        <dbReference type="ChEBI" id="CHEBI:15378"/>
        <dbReference type="ChEBI" id="CHEBI:57925"/>
        <dbReference type="ChEBI" id="CHEBI:58896"/>
        <dbReference type="ChEBI" id="CHEBI:71261"/>
        <dbReference type="EC" id="3.1.2.6"/>
    </reaction>
</comment>
<proteinExistence type="inferred from homology"/>
<dbReference type="EMBL" id="JAFKMR010000020">
    <property type="protein sequence ID" value="MBN8744726.1"/>
    <property type="molecule type" value="Genomic_DNA"/>
</dbReference>
<dbReference type="InterPro" id="IPR017782">
    <property type="entry name" value="Hydroxyacylglutathione_Hdrlase"/>
</dbReference>
<accession>A0A8I1SXP3</accession>
<dbReference type="Pfam" id="PF16123">
    <property type="entry name" value="HAGH_C"/>
    <property type="match status" value="1"/>
</dbReference>
<evidence type="ECO:0000256" key="1">
    <source>
        <dbReference type="ARBA" id="ARBA00001623"/>
    </source>
</evidence>
<evidence type="ECO:0000256" key="5">
    <source>
        <dbReference type="ARBA" id="ARBA00022801"/>
    </source>
</evidence>
<evidence type="ECO:0000259" key="8">
    <source>
        <dbReference type="SMART" id="SM00849"/>
    </source>
</evidence>
<feature type="binding site" evidence="7">
    <location>
        <position position="59"/>
    </location>
    <ligand>
        <name>Zn(2+)</name>
        <dbReference type="ChEBI" id="CHEBI:29105"/>
        <label>2</label>
    </ligand>
</feature>
<dbReference type="InterPro" id="IPR036866">
    <property type="entry name" value="RibonucZ/Hydroxyglut_hydro"/>
</dbReference>
<feature type="binding site" evidence="7">
    <location>
        <position position="144"/>
    </location>
    <ligand>
        <name>Zn(2+)</name>
        <dbReference type="ChEBI" id="CHEBI:29105"/>
        <label>2</label>
    </ligand>
</feature>
<reference evidence="9" key="1">
    <citation type="submission" date="2021-02" db="EMBL/GenBank/DDBJ databases">
        <title>Thiocyanate and organic carbon inputs drive convergent selection for specific autotrophic Afipia and Thiobacillus strains within complex microbiomes.</title>
        <authorList>
            <person name="Huddy R.J."/>
            <person name="Sachdeva R."/>
            <person name="Kadzinga F."/>
            <person name="Kantor R.S."/>
            <person name="Harrison S.T.L."/>
            <person name="Banfield J.F."/>
        </authorList>
    </citation>
    <scope>NUCLEOTIDE SEQUENCE</scope>
    <source>
        <strain evidence="9">SCN18_13_7_16_R3_B_64_19</strain>
    </source>
</reference>
<dbReference type="Proteomes" id="UP000664800">
    <property type="component" value="Unassembled WGS sequence"/>
</dbReference>
<evidence type="ECO:0000313" key="9">
    <source>
        <dbReference type="EMBL" id="MBN8744726.1"/>
    </source>
</evidence>
<gene>
    <name evidence="7 9" type="primary">gloB</name>
    <name evidence="9" type="ORF">J0I24_10520</name>
</gene>
<dbReference type="GO" id="GO:0004416">
    <property type="term" value="F:hydroxyacylglutathione hydrolase activity"/>
    <property type="evidence" value="ECO:0007669"/>
    <property type="project" value="UniProtKB-UniRule"/>
</dbReference>
<comment type="pathway">
    <text evidence="2 7">Secondary metabolite metabolism; methylglyoxal degradation; (R)-lactate from methylglyoxal: step 2/2.</text>
</comment>
<dbReference type="GO" id="GO:0019243">
    <property type="term" value="P:methylglyoxal catabolic process to D-lactate via S-lactoyl-glutathione"/>
    <property type="evidence" value="ECO:0007669"/>
    <property type="project" value="UniProtKB-UniRule"/>
</dbReference>
<evidence type="ECO:0000256" key="2">
    <source>
        <dbReference type="ARBA" id="ARBA00004963"/>
    </source>
</evidence>
<comment type="subunit">
    <text evidence="7">Monomer.</text>
</comment>
<evidence type="ECO:0000256" key="3">
    <source>
        <dbReference type="ARBA" id="ARBA00006759"/>
    </source>
</evidence>
<dbReference type="PIRSF" id="PIRSF005457">
    <property type="entry name" value="Glx"/>
    <property type="match status" value="1"/>
</dbReference>
<dbReference type="SMART" id="SM00849">
    <property type="entry name" value="Lactamase_B"/>
    <property type="match status" value="1"/>
</dbReference>
<feature type="binding site" evidence="7">
    <location>
        <position position="144"/>
    </location>
    <ligand>
        <name>Zn(2+)</name>
        <dbReference type="ChEBI" id="CHEBI:29105"/>
        <label>1</label>
    </ligand>
</feature>
<dbReference type="InterPro" id="IPR050110">
    <property type="entry name" value="Glyoxalase_II_hydrolase"/>
</dbReference>
<organism evidence="9 10">
    <name type="scientific">Thiomonas arsenitoxydans (strain DSM 22701 / CIP 110005 / 3As)</name>
    <dbReference type="NCBI Taxonomy" id="426114"/>
    <lineage>
        <taxon>Bacteria</taxon>
        <taxon>Pseudomonadati</taxon>
        <taxon>Pseudomonadota</taxon>
        <taxon>Betaproteobacteria</taxon>
        <taxon>Burkholderiales</taxon>
        <taxon>Thiomonas</taxon>
    </lineage>
</organism>
<comment type="cofactor">
    <cofactor evidence="7">
        <name>Zn(2+)</name>
        <dbReference type="ChEBI" id="CHEBI:29105"/>
    </cofactor>
    <text evidence="7">Binds 2 Zn(2+) ions per subunit.</text>
</comment>
<feature type="domain" description="Metallo-beta-lactamase" evidence="8">
    <location>
        <begin position="11"/>
        <end position="182"/>
    </location>
</feature>
<dbReference type="InterPro" id="IPR032282">
    <property type="entry name" value="HAGH_C"/>
</dbReference>
<evidence type="ECO:0000256" key="6">
    <source>
        <dbReference type="ARBA" id="ARBA00022833"/>
    </source>
</evidence>
<dbReference type="InterPro" id="IPR001279">
    <property type="entry name" value="Metallo-B-lactamas"/>
</dbReference>
<dbReference type="GO" id="GO:0046872">
    <property type="term" value="F:metal ion binding"/>
    <property type="evidence" value="ECO:0007669"/>
    <property type="project" value="UniProtKB-KW"/>
</dbReference>
<evidence type="ECO:0000256" key="4">
    <source>
        <dbReference type="ARBA" id="ARBA00022723"/>
    </source>
</evidence>
<evidence type="ECO:0000256" key="7">
    <source>
        <dbReference type="HAMAP-Rule" id="MF_01374"/>
    </source>
</evidence>
<feature type="binding site" evidence="7">
    <location>
        <position position="55"/>
    </location>
    <ligand>
        <name>Zn(2+)</name>
        <dbReference type="ChEBI" id="CHEBI:29105"/>
        <label>1</label>
    </ligand>
</feature>
<dbReference type="CDD" id="cd07723">
    <property type="entry name" value="hydroxyacylglutathione_hydrolase_MBL-fold"/>
    <property type="match status" value="1"/>
</dbReference>
<dbReference type="NCBIfam" id="TIGR03413">
    <property type="entry name" value="GSH_gloB"/>
    <property type="match status" value="1"/>
</dbReference>
<comment type="caution">
    <text evidence="9">The sequence shown here is derived from an EMBL/GenBank/DDBJ whole genome shotgun (WGS) entry which is preliminary data.</text>
</comment>
<dbReference type="PANTHER" id="PTHR43705">
    <property type="entry name" value="HYDROXYACYLGLUTATHIONE HYDROLASE"/>
    <property type="match status" value="1"/>
</dbReference>
<dbReference type="UniPathway" id="UPA00619">
    <property type="reaction ID" value="UER00676"/>
</dbReference>
<feature type="binding site" evidence="7">
    <location>
        <position position="60"/>
    </location>
    <ligand>
        <name>Zn(2+)</name>
        <dbReference type="ChEBI" id="CHEBI:29105"/>
        <label>2</label>
    </ligand>
</feature>
<dbReference type="RefSeq" id="WP_276730702.1">
    <property type="nucleotide sequence ID" value="NZ_JAFKMR010000020.1"/>
</dbReference>
<dbReference type="HAMAP" id="MF_01374">
    <property type="entry name" value="Glyoxalase_2"/>
    <property type="match status" value="1"/>
</dbReference>
<protein>
    <recommendedName>
        <fullName evidence="7">Hydroxyacylglutathione hydrolase</fullName>
        <ecNumber evidence="7">3.1.2.6</ecNumber>
    </recommendedName>
    <alternativeName>
        <fullName evidence="7">Glyoxalase II</fullName>
        <shortName evidence="7">Glx II</shortName>
    </alternativeName>
</protein>
<dbReference type="Pfam" id="PF00753">
    <property type="entry name" value="Lactamase_B"/>
    <property type="match status" value="1"/>
</dbReference>
<keyword evidence="6 7" id="KW-0862">Zinc</keyword>
<name>A0A8I1SXP3_THIA3</name>
<dbReference type="SUPFAM" id="SSF56281">
    <property type="entry name" value="Metallo-hydrolase/oxidoreductase"/>
    <property type="match status" value="1"/>
</dbReference>
<dbReference type="AlphaFoldDB" id="A0A8I1SXP3"/>
<evidence type="ECO:0000313" key="10">
    <source>
        <dbReference type="Proteomes" id="UP000664800"/>
    </source>
</evidence>
<keyword evidence="5 7" id="KW-0378">Hydrolase</keyword>
<sequence>MHTEALAAFRDNYIWLIRPDANDPRTLVVDPGDAAPVIGALERGGLELRGILVTHHHSDHVGGIRELLQWWQTKHPADEPPVWGPAAEAIPARTQAMLQGDVFSPTGWPLRLEVLEVPGHTLGHIAYVATALQSEEPPSLFCGDTLFSAGCGRLFEGTPAQMHHSLNKLSQLPENTTVNCAHEYTLSNLQFARAADPLNEAVVAHQKRCLALRAKGLPTLPSHIGLEKQINPFLRTDQPGVLQALEQHKGQKPGDAVQALAWLREWKNDFKG</sequence>
<feature type="binding site" evidence="7">
    <location>
        <position position="57"/>
    </location>
    <ligand>
        <name>Zn(2+)</name>
        <dbReference type="ChEBI" id="CHEBI:29105"/>
        <label>1</label>
    </ligand>
</feature>
<comment type="similarity">
    <text evidence="3 7">Belongs to the metallo-beta-lactamase superfamily. Glyoxalase II family.</text>
</comment>
<keyword evidence="4 7" id="KW-0479">Metal-binding</keyword>
<comment type="function">
    <text evidence="7">Thiolesterase that catalyzes the hydrolysis of S-D-lactoyl-glutathione to form glutathione and D-lactic acid.</text>
</comment>
<dbReference type="PANTHER" id="PTHR43705:SF1">
    <property type="entry name" value="HYDROXYACYLGLUTATHIONE HYDROLASE GLOB"/>
    <property type="match status" value="1"/>
</dbReference>
<dbReference type="InterPro" id="IPR035680">
    <property type="entry name" value="Clx_II_MBL"/>
</dbReference>
<dbReference type="Gene3D" id="3.60.15.10">
    <property type="entry name" value="Ribonuclease Z/Hydroxyacylglutathione hydrolase-like"/>
    <property type="match status" value="1"/>
</dbReference>
<feature type="binding site" evidence="7">
    <location>
        <position position="120"/>
    </location>
    <ligand>
        <name>Zn(2+)</name>
        <dbReference type="ChEBI" id="CHEBI:29105"/>
        <label>1</label>
    </ligand>
</feature>
<feature type="binding site" evidence="7">
    <location>
        <position position="182"/>
    </location>
    <ligand>
        <name>Zn(2+)</name>
        <dbReference type="ChEBI" id="CHEBI:29105"/>
        <label>2</label>
    </ligand>
</feature>